<dbReference type="InterPro" id="IPR009908">
    <property type="entry name" value="Methylamine_util_MauE"/>
</dbReference>
<feature type="transmembrane region" description="Helical" evidence="5">
    <location>
        <begin position="148"/>
        <end position="169"/>
    </location>
</feature>
<dbReference type="KEGG" id="rbi:RB2501_10612"/>
<evidence type="ECO:0000259" key="6">
    <source>
        <dbReference type="Pfam" id="PF07291"/>
    </source>
</evidence>
<keyword evidence="3 5" id="KW-1133">Transmembrane helix</keyword>
<feature type="transmembrane region" description="Helical" evidence="5">
    <location>
        <begin position="51"/>
        <end position="73"/>
    </location>
</feature>
<dbReference type="AlphaFoldDB" id="A4CM79"/>
<dbReference type="Proteomes" id="UP000009049">
    <property type="component" value="Chromosome"/>
</dbReference>
<protein>
    <recommendedName>
        <fullName evidence="6">Methylamine utilisation protein MauE domain-containing protein</fullName>
    </recommendedName>
</protein>
<evidence type="ECO:0000256" key="5">
    <source>
        <dbReference type="SAM" id="Phobius"/>
    </source>
</evidence>
<proteinExistence type="predicted"/>
<dbReference type="OrthoDB" id="648842at2"/>
<evidence type="ECO:0000256" key="1">
    <source>
        <dbReference type="ARBA" id="ARBA00004141"/>
    </source>
</evidence>
<keyword evidence="2 5" id="KW-0812">Transmembrane</keyword>
<feature type="transmembrane region" description="Helical" evidence="5">
    <location>
        <begin position="119"/>
        <end position="136"/>
    </location>
</feature>
<dbReference type="EMBL" id="CP001712">
    <property type="protein sequence ID" value="EAR14771.1"/>
    <property type="molecule type" value="Genomic_DNA"/>
</dbReference>
<gene>
    <name evidence="7" type="ordered locus">RB2501_10612</name>
</gene>
<dbReference type="InterPro" id="IPR046732">
    <property type="entry name" value="DUF6624"/>
</dbReference>
<evidence type="ECO:0000256" key="4">
    <source>
        <dbReference type="ARBA" id="ARBA00023136"/>
    </source>
</evidence>
<comment type="subcellular location">
    <subcellularLocation>
        <location evidence="1">Membrane</location>
        <topology evidence="1">Multi-pass membrane protein</topology>
    </subcellularLocation>
</comment>
<evidence type="ECO:0000256" key="3">
    <source>
        <dbReference type="ARBA" id="ARBA00022989"/>
    </source>
</evidence>
<feature type="domain" description="Methylamine utilisation protein MauE" evidence="6">
    <location>
        <begin position="1"/>
        <end position="136"/>
    </location>
</feature>
<dbReference type="eggNOG" id="COG2259">
    <property type="taxonomic scope" value="Bacteria"/>
</dbReference>
<evidence type="ECO:0000313" key="8">
    <source>
        <dbReference type="Proteomes" id="UP000009049"/>
    </source>
</evidence>
<sequence length="563" mass="63282">MKYLVHLARVLVGLLFIVSGFIKLNDPVGFSFKLEEYFSPPVLDLPFLEPYALAIALFVVVLEVILGVTLLLGYLRKPTLWTLLATIVFFTFLTLYSAVTGKVTDCGCFGDALKLTPWQSFYKDVALLVLILVLLAGSKYINPIGSRLFRAGATALALVACILFANYVLNHLPWIDFRPYHIGASIPEGMVIPEDAPAPVYEYDWKFRIDGEEQIITTNGEYPEVEGEFVEVADTREIRAGYEPPIHDFTLEREGVDYAGEILTRPQLLMVISYDLDKSHAPAFKALARYTDSAAALGYSVIGMSASSQEAVDALKAANGLDFPFYFSDQTTLKTIVRSNPGVLRLERGIIRQKLHYNDLEELELQPLTEAARYNMPLKKSLDSIMELDQKYRAEAHQGDFSNWGLQMEIDSSNIAWIDSVIAVNGYPGKSQVGGETSKAAWYVIQHSNRIDEFLPQIEGAARAGELPFRLYAMMLDRQLMRQGEPQIYGTQGTSFYMGSPPEKVDMIWPVAQPGKVDSLRKAAGFDQPLEDYGRELFGEDFVYRNYTIEQAREMWAKQNIQQ</sequence>
<accession>A4CM79</accession>
<dbReference type="RefSeq" id="WP_015754092.1">
    <property type="nucleotide sequence ID" value="NC_013222.1"/>
</dbReference>
<dbReference type="GO" id="GO:0016020">
    <property type="term" value="C:membrane"/>
    <property type="evidence" value="ECO:0007669"/>
    <property type="project" value="UniProtKB-SubCell"/>
</dbReference>
<feature type="transmembrane region" description="Helical" evidence="5">
    <location>
        <begin position="80"/>
        <end position="99"/>
    </location>
</feature>
<organism evidence="7 8">
    <name type="scientific">Robiginitalea biformata (strain ATCC BAA-864 / DSM 15991 / KCTC 12146 / HTCC2501)</name>
    <dbReference type="NCBI Taxonomy" id="313596"/>
    <lineage>
        <taxon>Bacteria</taxon>
        <taxon>Pseudomonadati</taxon>
        <taxon>Bacteroidota</taxon>
        <taxon>Flavobacteriia</taxon>
        <taxon>Flavobacteriales</taxon>
        <taxon>Flavobacteriaceae</taxon>
        <taxon>Robiginitalea</taxon>
    </lineage>
</organism>
<dbReference type="NCBIfam" id="NF045576">
    <property type="entry name" value="BT_3928_fam"/>
    <property type="match status" value="1"/>
</dbReference>
<keyword evidence="4 5" id="KW-0472">Membrane</keyword>
<dbReference type="GO" id="GO:0030416">
    <property type="term" value="P:methylamine metabolic process"/>
    <property type="evidence" value="ECO:0007669"/>
    <property type="project" value="InterPro"/>
</dbReference>
<name>A4CM79_ROBBH</name>
<dbReference type="Pfam" id="PF07291">
    <property type="entry name" value="MauE"/>
    <property type="match status" value="1"/>
</dbReference>
<reference evidence="7 8" key="1">
    <citation type="journal article" date="2009" name="J. Bacteriol.">
        <title>Complete genome sequence of Robiginitalea biformata HTCC2501.</title>
        <authorList>
            <person name="Oh H.M."/>
            <person name="Giovannoni S.J."/>
            <person name="Lee K."/>
            <person name="Ferriera S."/>
            <person name="Johnson J."/>
            <person name="Cho J.C."/>
        </authorList>
    </citation>
    <scope>NUCLEOTIDE SEQUENCE [LARGE SCALE GENOMIC DNA]</scope>
    <source>
        <strain evidence="8">ATCC BAA-864 / HTCC2501 / KCTC 12146</strain>
    </source>
</reference>
<evidence type="ECO:0000313" key="7">
    <source>
        <dbReference type="EMBL" id="EAR14771.1"/>
    </source>
</evidence>
<dbReference type="STRING" id="313596.RB2501_10612"/>
<dbReference type="HOGENOM" id="CLU_477890_0_0_10"/>
<dbReference type="Pfam" id="PF20329">
    <property type="entry name" value="DUF6624"/>
    <property type="match status" value="1"/>
</dbReference>
<keyword evidence="8" id="KW-1185">Reference proteome</keyword>
<evidence type="ECO:0000256" key="2">
    <source>
        <dbReference type="ARBA" id="ARBA00022692"/>
    </source>
</evidence>